<proteinExistence type="predicted"/>
<gene>
    <name evidence="2" type="ORF">ACFP73_14890</name>
</gene>
<organism evidence="2 3">
    <name type="scientific">Tatumella punctata</name>
    <dbReference type="NCBI Taxonomy" id="399969"/>
    <lineage>
        <taxon>Bacteria</taxon>
        <taxon>Pseudomonadati</taxon>
        <taxon>Pseudomonadota</taxon>
        <taxon>Gammaproteobacteria</taxon>
        <taxon>Enterobacterales</taxon>
        <taxon>Erwiniaceae</taxon>
        <taxon>Tatumella</taxon>
    </lineage>
</organism>
<accession>A0ABW1VTQ5</accession>
<evidence type="ECO:0000256" key="1">
    <source>
        <dbReference type="SAM" id="Phobius"/>
    </source>
</evidence>
<name>A0ABW1VTQ5_9GAMM</name>
<keyword evidence="1" id="KW-1133">Transmembrane helix</keyword>
<reference evidence="3" key="1">
    <citation type="journal article" date="2019" name="Int. J. Syst. Evol. Microbiol.">
        <title>The Global Catalogue of Microorganisms (GCM) 10K type strain sequencing project: providing services to taxonomists for standard genome sequencing and annotation.</title>
        <authorList>
            <consortium name="The Broad Institute Genomics Platform"/>
            <consortium name="The Broad Institute Genome Sequencing Center for Infectious Disease"/>
            <person name="Wu L."/>
            <person name="Ma J."/>
        </authorList>
    </citation>
    <scope>NUCLEOTIDE SEQUENCE [LARGE SCALE GENOMIC DNA]</scope>
    <source>
        <strain evidence="3">CGMCC 4.1530</strain>
    </source>
</reference>
<evidence type="ECO:0000313" key="3">
    <source>
        <dbReference type="Proteomes" id="UP001596215"/>
    </source>
</evidence>
<dbReference type="Proteomes" id="UP001596215">
    <property type="component" value="Unassembled WGS sequence"/>
</dbReference>
<sequence>MPIYLDEVPENADGVSRPSTMRWIIFLVVILLAGLVLTLWQWTGDQRGISFWFTAIGLPFCLWGGLFVFRHIGYRLELKGEAGWNYESDDLEEAEISRGRRFSWVLNTWVQTPAGRGTGSLSAAMALGIPLLKTTKPRSGGESIRHAPITDFDAGPEAVAKAIEKAALRINKTLKRLPEELPCWLVLECDAELSVAKEAELLQLVTEKSGRALRQIPGQGMNALDYWLDHHWAKPSVLVILTLTLRTLPQENDAEAIAAIVLCNRKSHHYPDAVRLHRPQKSIPETLTHNMAHALRWAGLSPDAINGIWITGEAVTDRPGLNQSCEDNKLTLSLTGDINNIDATLGYAGQASPWIAVALAADKVSEPGGQLVAAQPDPGSDDIWLISMTIAEREKDIIRDEQR</sequence>
<keyword evidence="1" id="KW-0812">Transmembrane</keyword>
<evidence type="ECO:0000313" key="2">
    <source>
        <dbReference type="EMBL" id="MFC6363353.1"/>
    </source>
</evidence>
<feature type="transmembrane region" description="Helical" evidence="1">
    <location>
        <begin position="23"/>
        <end position="43"/>
    </location>
</feature>
<dbReference type="RefSeq" id="WP_212708895.1">
    <property type="nucleotide sequence ID" value="NZ_BAAAFW010000051.1"/>
</dbReference>
<keyword evidence="1" id="KW-0472">Membrane</keyword>
<comment type="caution">
    <text evidence="2">The sequence shown here is derived from an EMBL/GenBank/DDBJ whole genome shotgun (WGS) entry which is preliminary data.</text>
</comment>
<feature type="transmembrane region" description="Helical" evidence="1">
    <location>
        <begin position="49"/>
        <end position="69"/>
    </location>
</feature>
<keyword evidence="3" id="KW-1185">Reference proteome</keyword>
<dbReference type="EMBL" id="JBHSUC010000026">
    <property type="protein sequence ID" value="MFC6363353.1"/>
    <property type="molecule type" value="Genomic_DNA"/>
</dbReference>
<protein>
    <submittedName>
        <fullName evidence="2">Uncharacterized protein</fullName>
    </submittedName>
</protein>